<organism evidence="1">
    <name type="scientific">candidate division CPR1 bacterium ADurb.Bin160</name>
    <dbReference type="NCBI Taxonomy" id="1852826"/>
    <lineage>
        <taxon>Bacteria</taxon>
        <taxon>candidate division CPR1</taxon>
    </lineage>
</organism>
<protein>
    <submittedName>
        <fullName evidence="1">Uncharacterized protein</fullName>
    </submittedName>
</protein>
<evidence type="ECO:0000313" key="1">
    <source>
        <dbReference type="EMBL" id="OQB41542.1"/>
    </source>
</evidence>
<gene>
    <name evidence="1" type="ORF">BWY04_00793</name>
</gene>
<dbReference type="AlphaFoldDB" id="A0A1V5ZNC3"/>
<name>A0A1V5ZNC3_9BACT</name>
<dbReference type="EMBL" id="MWDB01000015">
    <property type="protein sequence ID" value="OQB41542.1"/>
    <property type="molecule type" value="Genomic_DNA"/>
</dbReference>
<proteinExistence type="predicted"/>
<comment type="caution">
    <text evidence="1">The sequence shown here is derived from an EMBL/GenBank/DDBJ whole genome shotgun (WGS) entry which is preliminary data.</text>
</comment>
<sequence length="137" mass="15830">MSPQATFVACQNEMEKEIFTDPTISTLREHYDQILQSPENQIEDEHKFLGYYFDLINEEAEYYTLSLVESYLDTTVTTEWFHVDKQTGNICRYDVAMDTCSDIETTEAYKEFFVQNCGDLSKSDAPAGNNLHGGEYF</sequence>
<accession>A0A1V5ZNC3</accession>
<dbReference type="Proteomes" id="UP000485621">
    <property type="component" value="Unassembled WGS sequence"/>
</dbReference>
<reference evidence="1" key="1">
    <citation type="submission" date="2017-02" db="EMBL/GenBank/DDBJ databases">
        <title>Delving into the versatile metabolic prowess of the omnipresent phylum Bacteroidetes.</title>
        <authorList>
            <person name="Nobu M.K."/>
            <person name="Mei R."/>
            <person name="Narihiro T."/>
            <person name="Kuroda K."/>
            <person name="Liu W.-T."/>
        </authorList>
    </citation>
    <scope>NUCLEOTIDE SEQUENCE</scope>
    <source>
        <strain evidence="1">ADurb.Bin160</strain>
    </source>
</reference>